<dbReference type="PANTHER" id="PTHR41795:SF1">
    <property type="entry name" value="EXOPOLYSACCHARIDE SYNTHESIS PROTEIN"/>
    <property type="match status" value="1"/>
</dbReference>
<keyword evidence="1" id="KW-0472">Membrane</keyword>
<keyword evidence="1" id="KW-0812">Transmembrane</keyword>
<gene>
    <name evidence="2" type="ORF">PQU94_00780</name>
</gene>
<keyword evidence="1" id="KW-1133">Transmembrane helix</keyword>
<proteinExistence type="predicted"/>
<keyword evidence="3" id="KW-1185">Reference proteome</keyword>
<protein>
    <submittedName>
        <fullName evidence="2">Exopolysaccharide biosynthesis protein</fullName>
    </submittedName>
</protein>
<feature type="transmembrane region" description="Helical" evidence="1">
    <location>
        <begin position="56"/>
        <end position="73"/>
    </location>
</feature>
<dbReference type="InterPro" id="IPR010331">
    <property type="entry name" value="ExoD"/>
</dbReference>
<reference evidence="2 3" key="1">
    <citation type="submission" date="2023-01" db="EMBL/GenBank/DDBJ databases">
        <title>Novel species of the genus Asticcacaulis isolated from rivers.</title>
        <authorList>
            <person name="Lu H."/>
        </authorList>
    </citation>
    <scope>NUCLEOTIDE SEQUENCE [LARGE SCALE GENOMIC DNA]</scope>
    <source>
        <strain evidence="2 3">DXS10W</strain>
    </source>
</reference>
<feature type="transmembrane region" description="Helical" evidence="1">
    <location>
        <begin position="189"/>
        <end position="211"/>
    </location>
</feature>
<evidence type="ECO:0000313" key="3">
    <source>
        <dbReference type="Proteomes" id="UP001216595"/>
    </source>
</evidence>
<dbReference type="Pfam" id="PF06055">
    <property type="entry name" value="ExoD"/>
    <property type="match status" value="1"/>
</dbReference>
<dbReference type="Proteomes" id="UP001216595">
    <property type="component" value="Unassembled WGS sequence"/>
</dbReference>
<name>A0ABT5I9E6_9CAUL</name>
<dbReference type="EMBL" id="JAQQKW010000001">
    <property type="protein sequence ID" value="MDC7692806.1"/>
    <property type="molecule type" value="Genomic_DNA"/>
</dbReference>
<comment type="caution">
    <text evidence="2">The sequence shown here is derived from an EMBL/GenBank/DDBJ whole genome shotgun (WGS) entry which is preliminary data.</text>
</comment>
<dbReference type="PANTHER" id="PTHR41795">
    <property type="entry name" value="EXOPOLYSACCHARIDE SYNTHESIS PROTEIN"/>
    <property type="match status" value="1"/>
</dbReference>
<evidence type="ECO:0000313" key="2">
    <source>
        <dbReference type="EMBL" id="MDC7692806.1"/>
    </source>
</evidence>
<feature type="transmembrane region" description="Helical" evidence="1">
    <location>
        <begin position="165"/>
        <end position="182"/>
    </location>
</feature>
<dbReference type="RefSeq" id="WP_272739592.1">
    <property type="nucleotide sequence ID" value="NZ_JAQQKW010000001.1"/>
</dbReference>
<organism evidence="2 3">
    <name type="scientific">Asticcacaulis currens</name>
    <dbReference type="NCBI Taxonomy" id="2984210"/>
    <lineage>
        <taxon>Bacteria</taxon>
        <taxon>Pseudomonadati</taxon>
        <taxon>Pseudomonadota</taxon>
        <taxon>Alphaproteobacteria</taxon>
        <taxon>Caulobacterales</taxon>
        <taxon>Caulobacteraceae</taxon>
        <taxon>Asticcacaulis</taxon>
    </lineage>
</organism>
<evidence type="ECO:0000256" key="1">
    <source>
        <dbReference type="SAM" id="Phobius"/>
    </source>
</evidence>
<accession>A0ABT5I9E6</accession>
<sequence>MTKEPIFRNADTGNGRVMMPVSDTPASRLVEDLAKSFAGEETVTAGDLIRRLDGRGLGLLLIILALPICIPNIPGISTLFGLLLIGPSLQMLFGQRQLWMPRLATRWSFKNETLTGALKACVSVLRKIEFLVRPRLLFLTGGLWLRYFGAQTLLMALILLLPMPGANIIPGTAVVLTGLGLLQRDGICLLLSFPVAVASVAWVYFGARYVLNFLMWLWQQTEALWAGLVVATGS</sequence>